<reference evidence="2 3" key="2">
    <citation type="submission" date="2013-02" db="EMBL/GenBank/DDBJ databases">
        <title>The Genome Sequence of Plasmodium falciparum Vietnam Oak-Knoll (FVO).</title>
        <authorList>
            <consortium name="The Broad Institute Genome Sequencing Platform"/>
            <consortium name="The Broad Institute Genome Sequencing Center for Infectious Disease"/>
            <person name="Neafsey D."/>
            <person name="Cheeseman I."/>
            <person name="Volkman S."/>
            <person name="Adams J."/>
            <person name="Walker B."/>
            <person name="Young S.K."/>
            <person name="Zeng Q."/>
            <person name="Gargeya S."/>
            <person name="Fitzgerald M."/>
            <person name="Haas B."/>
            <person name="Abouelleil A."/>
            <person name="Alvarado L."/>
            <person name="Arachchi H.M."/>
            <person name="Berlin A.M."/>
            <person name="Chapman S.B."/>
            <person name="Dewar J."/>
            <person name="Goldberg J."/>
            <person name="Griggs A."/>
            <person name="Gujja S."/>
            <person name="Hansen M."/>
            <person name="Howarth C."/>
            <person name="Imamovic A."/>
            <person name="Larimer J."/>
            <person name="McCowan C."/>
            <person name="Murphy C."/>
            <person name="Neiman D."/>
            <person name="Pearson M."/>
            <person name="Priest M."/>
            <person name="Roberts A."/>
            <person name="Saif S."/>
            <person name="Shea T."/>
            <person name="Sisk P."/>
            <person name="Sykes S."/>
            <person name="Wortman J."/>
            <person name="Nusbaum C."/>
            <person name="Birren B."/>
        </authorList>
    </citation>
    <scope>NUCLEOTIDE SEQUENCE [LARGE SCALE GENOMIC DNA]</scope>
    <source>
        <strain evidence="3">Vietnam Oak-Knoll (FVO)</strain>
    </source>
</reference>
<keyword evidence="1" id="KW-0472">Membrane</keyword>
<organism evidence="2 3">
    <name type="scientific">Plasmodium falciparum Vietnam Oak-Knoll</name>
    <name type="common">FVO</name>
    <dbReference type="NCBI Taxonomy" id="1036723"/>
    <lineage>
        <taxon>Eukaryota</taxon>
        <taxon>Sar</taxon>
        <taxon>Alveolata</taxon>
        <taxon>Apicomplexa</taxon>
        <taxon>Aconoidasida</taxon>
        <taxon>Haemosporida</taxon>
        <taxon>Plasmodiidae</taxon>
        <taxon>Plasmodium</taxon>
        <taxon>Plasmodium (Laverania)</taxon>
    </lineage>
</organism>
<reference evidence="2 3" key="1">
    <citation type="submission" date="2013-02" db="EMBL/GenBank/DDBJ databases">
        <title>The Genome Annotation of Plasmodium falciparum Vietnam Oak-Knoll (FVO).</title>
        <authorList>
            <consortium name="The Broad Institute Genome Sequencing Platform"/>
            <consortium name="The Broad Institute Genome Sequencing Center for Infectious Disease"/>
            <person name="Neafsey D."/>
            <person name="Hoffman S."/>
            <person name="Volkman S."/>
            <person name="Rosenthal P."/>
            <person name="Walker B."/>
            <person name="Young S.K."/>
            <person name="Zeng Q."/>
            <person name="Gargeya S."/>
            <person name="Fitzgerald M."/>
            <person name="Haas B."/>
            <person name="Abouelleil A."/>
            <person name="Allen A.W."/>
            <person name="Alvarado L."/>
            <person name="Arachchi H.M."/>
            <person name="Berlin A.M."/>
            <person name="Chapman S.B."/>
            <person name="Gainer-Dewar J."/>
            <person name="Goldberg J."/>
            <person name="Griggs A."/>
            <person name="Gujja S."/>
            <person name="Hansen M."/>
            <person name="Howarth C."/>
            <person name="Imamovic A."/>
            <person name="Ireland A."/>
            <person name="Larimer J."/>
            <person name="McCowan C."/>
            <person name="Murphy C."/>
            <person name="Pearson M."/>
            <person name="Poon T.W."/>
            <person name="Priest M."/>
            <person name="Roberts A."/>
            <person name="Saif S."/>
            <person name="Shea T."/>
            <person name="Sisk P."/>
            <person name="Sykes S."/>
            <person name="Wortman J."/>
            <person name="Nusbaum C."/>
            <person name="Birren B."/>
        </authorList>
    </citation>
    <scope>NUCLEOTIDE SEQUENCE [LARGE SCALE GENOMIC DNA]</scope>
    <source>
        <strain evidence="3">Vietnam Oak-Knoll (FVO)</strain>
    </source>
</reference>
<dbReference type="SMR" id="A0A024VAT8"/>
<evidence type="ECO:0000313" key="3">
    <source>
        <dbReference type="Proteomes" id="UP000030690"/>
    </source>
</evidence>
<gene>
    <name evidence="2" type="ORF">PFFVO_01883</name>
</gene>
<evidence type="ECO:0000256" key="1">
    <source>
        <dbReference type="SAM" id="Phobius"/>
    </source>
</evidence>
<feature type="transmembrane region" description="Helical" evidence="1">
    <location>
        <begin position="35"/>
        <end position="54"/>
    </location>
</feature>
<dbReference type="AlphaFoldDB" id="A0A024VAT8"/>
<protein>
    <submittedName>
        <fullName evidence="2">Uncharacterized protein</fullName>
    </submittedName>
</protein>
<dbReference type="Pfam" id="PF23523">
    <property type="entry name" value="Microp_apicomplexa_13"/>
    <property type="match status" value="1"/>
</dbReference>
<name>A0A024VAT8_PLAFA</name>
<dbReference type="OrthoDB" id="370029at2759"/>
<keyword evidence="1" id="KW-0812">Transmembrane</keyword>
<dbReference type="EMBL" id="KI925068">
    <property type="protein sequence ID" value="ETW19310.1"/>
    <property type="molecule type" value="Genomic_DNA"/>
</dbReference>
<evidence type="ECO:0000313" key="2">
    <source>
        <dbReference type="EMBL" id="ETW19310.1"/>
    </source>
</evidence>
<proteinExistence type="predicted"/>
<dbReference type="Proteomes" id="UP000030690">
    <property type="component" value="Unassembled WGS sequence"/>
</dbReference>
<dbReference type="InterPro" id="IPR056352">
    <property type="entry name" value="Microp_apicomplexa_13"/>
</dbReference>
<sequence length="116" mass="13580">MTTVLTLILPLINMNKFVKEIKTFKRTILLKGSPAFKISVWFSGITVGLVWILFSEYNEPKNNNLFFKKKKADIFTNEEIERWNKPYISNANNNSVIRNSNLTADEKRKQLLKEIK</sequence>
<accession>A0A024VAT8</accession>
<keyword evidence="1" id="KW-1133">Transmembrane helix</keyword>